<evidence type="ECO:0000259" key="3">
    <source>
        <dbReference type="PROSITE" id="PS50893"/>
    </source>
</evidence>
<dbReference type="PROSITE" id="PS50893">
    <property type="entry name" value="ABC_TRANSPORTER_2"/>
    <property type="match status" value="1"/>
</dbReference>
<dbReference type="PANTHER" id="PTHR43158">
    <property type="entry name" value="SKFA PEPTIDE EXPORT ATP-BINDING PROTEIN SKFE"/>
    <property type="match status" value="1"/>
</dbReference>
<dbReference type="GO" id="GO:0016887">
    <property type="term" value="F:ATP hydrolysis activity"/>
    <property type="evidence" value="ECO:0007669"/>
    <property type="project" value="InterPro"/>
</dbReference>
<evidence type="ECO:0000256" key="2">
    <source>
        <dbReference type="ARBA" id="ARBA00022840"/>
    </source>
</evidence>
<name>A0A917XW00_9BACI</name>
<organism evidence="4 5">
    <name type="scientific">Oceanobacillus indicireducens</name>
    <dbReference type="NCBI Taxonomy" id="1004261"/>
    <lineage>
        <taxon>Bacteria</taxon>
        <taxon>Bacillati</taxon>
        <taxon>Bacillota</taxon>
        <taxon>Bacilli</taxon>
        <taxon>Bacillales</taxon>
        <taxon>Bacillaceae</taxon>
        <taxon>Oceanobacillus</taxon>
    </lineage>
</organism>
<dbReference type="Gene3D" id="3.40.50.300">
    <property type="entry name" value="P-loop containing nucleotide triphosphate hydrolases"/>
    <property type="match status" value="1"/>
</dbReference>
<dbReference type="RefSeq" id="WP_188856666.1">
    <property type="nucleotide sequence ID" value="NZ_BMOS01000008.1"/>
</dbReference>
<keyword evidence="5" id="KW-1185">Reference proteome</keyword>
<reference evidence="4" key="1">
    <citation type="journal article" date="2014" name="Int. J. Syst. Evol. Microbiol.">
        <title>Complete genome sequence of Corynebacterium casei LMG S-19264T (=DSM 44701T), isolated from a smear-ripened cheese.</title>
        <authorList>
            <consortium name="US DOE Joint Genome Institute (JGI-PGF)"/>
            <person name="Walter F."/>
            <person name="Albersmeier A."/>
            <person name="Kalinowski J."/>
            <person name="Ruckert C."/>
        </authorList>
    </citation>
    <scope>NUCLEOTIDE SEQUENCE</scope>
    <source>
        <strain evidence="4">JCM 17251</strain>
    </source>
</reference>
<keyword evidence="2" id="KW-0067">ATP-binding</keyword>
<dbReference type="GO" id="GO:0005524">
    <property type="term" value="F:ATP binding"/>
    <property type="evidence" value="ECO:0007669"/>
    <property type="project" value="UniProtKB-KW"/>
</dbReference>
<sequence>MKVIECRDLTKRMIGRNALNQLSFTLEGDKITGLIGRNGAGKTTLMKILAGYWHETSGKVEVFSERPFQNLNVSVNAIYVDDQMKFSHTLTLEDILKEAARFYPNWDTVLAERLFDYFSFHPKEKHDYLSKGKKSTFNMIIGLASRCKLTMFDEPTTGMDASVRKDFYRALLKDYLAHPRTILLSSHHLEEMEDLLEEIILIDEGQVVLHESMDELKEYALGITGRAEILEPLLADEEVIYETRVGDYSTYAAVKSDSPVIQKAKQHGMATGPVPPNDLCIYLTAKQKGGIDDVFK</sequence>
<dbReference type="InterPro" id="IPR003593">
    <property type="entry name" value="AAA+_ATPase"/>
</dbReference>
<gene>
    <name evidence="4" type="ORF">GCM10007971_14960</name>
</gene>
<dbReference type="SMART" id="SM00382">
    <property type="entry name" value="AAA"/>
    <property type="match status" value="1"/>
</dbReference>
<evidence type="ECO:0000313" key="5">
    <source>
        <dbReference type="Proteomes" id="UP000624041"/>
    </source>
</evidence>
<dbReference type="AlphaFoldDB" id="A0A917XW00"/>
<reference evidence="4" key="2">
    <citation type="submission" date="2020-09" db="EMBL/GenBank/DDBJ databases">
        <authorList>
            <person name="Sun Q."/>
            <person name="Ohkuma M."/>
        </authorList>
    </citation>
    <scope>NUCLEOTIDE SEQUENCE</scope>
    <source>
        <strain evidence="4">JCM 17251</strain>
    </source>
</reference>
<protein>
    <submittedName>
        <fullName evidence="4">ABC transporter</fullName>
    </submittedName>
</protein>
<evidence type="ECO:0000256" key="1">
    <source>
        <dbReference type="ARBA" id="ARBA00022741"/>
    </source>
</evidence>
<evidence type="ECO:0000313" key="4">
    <source>
        <dbReference type="EMBL" id="GGN55809.1"/>
    </source>
</evidence>
<dbReference type="SUPFAM" id="SSF52540">
    <property type="entry name" value="P-loop containing nucleoside triphosphate hydrolases"/>
    <property type="match status" value="1"/>
</dbReference>
<keyword evidence="1" id="KW-0547">Nucleotide-binding</keyword>
<proteinExistence type="predicted"/>
<feature type="domain" description="ABC transporter" evidence="3">
    <location>
        <begin position="4"/>
        <end position="229"/>
    </location>
</feature>
<dbReference type="InterPro" id="IPR003439">
    <property type="entry name" value="ABC_transporter-like_ATP-bd"/>
</dbReference>
<dbReference type="EMBL" id="BMOS01000008">
    <property type="protein sequence ID" value="GGN55809.1"/>
    <property type="molecule type" value="Genomic_DNA"/>
</dbReference>
<dbReference type="Pfam" id="PF00005">
    <property type="entry name" value="ABC_tran"/>
    <property type="match status" value="1"/>
</dbReference>
<dbReference type="PANTHER" id="PTHR43158:SF5">
    <property type="entry name" value="ABC TRANSPORTER, ATP-BINDING PROTEIN"/>
    <property type="match status" value="1"/>
</dbReference>
<dbReference type="Proteomes" id="UP000624041">
    <property type="component" value="Unassembled WGS sequence"/>
</dbReference>
<comment type="caution">
    <text evidence="4">The sequence shown here is derived from an EMBL/GenBank/DDBJ whole genome shotgun (WGS) entry which is preliminary data.</text>
</comment>
<dbReference type="InterPro" id="IPR027417">
    <property type="entry name" value="P-loop_NTPase"/>
</dbReference>
<accession>A0A917XW00</accession>